<dbReference type="InterPro" id="IPR018333">
    <property type="entry name" value="Squalene_cyclase"/>
</dbReference>
<evidence type="ECO:0000313" key="1">
    <source>
        <dbReference type="EMBL" id="OIW15326.1"/>
    </source>
</evidence>
<dbReference type="PANTHER" id="PTHR11764:SF44">
    <property type="entry name" value="LANOSTEROL SYNTHASE"/>
    <property type="match status" value="1"/>
</dbReference>
<evidence type="ECO:0000313" key="2">
    <source>
        <dbReference type="Proteomes" id="UP000188354"/>
    </source>
</evidence>
<dbReference type="Proteomes" id="UP000188354">
    <property type="component" value="Chromosome LG03"/>
</dbReference>
<dbReference type="GO" id="GO:0016104">
    <property type="term" value="P:triterpenoid biosynthetic process"/>
    <property type="evidence" value="ECO:0007669"/>
    <property type="project" value="InterPro"/>
</dbReference>
<dbReference type="PANTHER" id="PTHR11764">
    <property type="entry name" value="TERPENE CYCLASE/MUTASE FAMILY MEMBER"/>
    <property type="match status" value="1"/>
</dbReference>
<dbReference type="Gene3D" id="1.50.10.20">
    <property type="match status" value="1"/>
</dbReference>
<accession>A0A1J7HRC4</accession>
<sequence>MKVSGNNNVKVEKEIEDISEEVVGRTLKKALRSMSTLQSEDGFWPGDYGSPLFLLPTLVIGLYGTEALNTILNIDHQREMTHYLFTHQNIDGG</sequence>
<dbReference type="EMBL" id="CM007363">
    <property type="protein sequence ID" value="OIW15326.1"/>
    <property type="molecule type" value="Genomic_DNA"/>
</dbReference>
<protein>
    <recommendedName>
        <fullName evidence="3">Squalene cyclase N-terminal domain-containing protein</fullName>
    </recommendedName>
</protein>
<dbReference type="STRING" id="3871.A0A1J7HRC4"/>
<reference evidence="1 2" key="1">
    <citation type="journal article" date="2017" name="Plant Biotechnol. J.">
        <title>A comprehensive draft genome sequence for lupin (Lupinus angustifolius), an emerging health food: insights into plant-microbe interactions and legume evolution.</title>
        <authorList>
            <person name="Hane J.K."/>
            <person name="Ming Y."/>
            <person name="Kamphuis L.G."/>
            <person name="Nelson M.N."/>
            <person name="Garg G."/>
            <person name="Atkins C.A."/>
            <person name="Bayer P.E."/>
            <person name="Bravo A."/>
            <person name="Bringans S."/>
            <person name="Cannon S."/>
            <person name="Edwards D."/>
            <person name="Foley R."/>
            <person name="Gao L.L."/>
            <person name="Harrison M.J."/>
            <person name="Huang W."/>
            <person name="Hurgobin B."/>
            <person name="Li S."/>
            <person name="Liu C.W."/>
            <person name="McGrath A."/>
            <person name="Morahan G."/>
            <person name="Murray J."/>
            <person name="Weller J."/>
            <person name="Jian J."/>
            <person name="Singh K.B."/>
        </authorList>
    </citation>
    <scope>NUCLEOTIDE SEQUENCE [LARGE SCALE GENOMIC DNA]</scope>
    <source>
        <strain evidence="2">cv. Tanjil</strain>
        <tissue evidence="1">Whole plant</tissue>
    </source>
</reference>
<dbReference type="AlphaFoldDB" id="A0A1J7HRC4"/>
<dbReference type="GO" id="GO:0005811">
    <property type="term" value="C:lipid droplet"/>
    <property type="evidence" value="ECO:0007669"/>
    <property type="project" value="InterPro"/>
</dbReference>
<keyword evidence="2" id="KW-1185">Reference proteome</keyword>
<name>A0A1J7HRC4_LUPAN</name>
<proteinExistence type="predicted"/>
<dbReference type="GO" id="GO:0016866">
    <property type="term" value="F:intramolecular transferase activity"/>
    <property type="evidence" value="ECO:0007669"/>
    <property type="project" value="InterPro"/>
</dbReference>
<dbReference type="Gramene" id="OIW15326">
    <property type="protein sequence ID" value="OIW15326"/>
    <property type="gene ID" value="TanjilG_10766"/>
</dbReference>
<gene>
    <name evidence="1" type="ORF">TanjilG_10766</name>
</gene>
<organism evidence="1 2">
    <name type="scientific">Lupinus angustifolius</name>
    <name type="common">Narrow-leaved blue lupine</name>
    <dbReference type="NCBI Taxonomy" id="3871"/>
    <lineage>
        <taxon>Eukaryota</taxon>
        <taxon>Viridiplantae</taxon>
        <taxon>Streptophyta</taxon>
        <taxon>Embryophyta</taxon>
        <taxon>Tracheophyta</taxon>
        <taxon>Spermatophyta</taxon>
        <taxon>Magnoliopsida</taxon>
        <taxon>eudicotyledons</taxon>
        <taxon>Gunneridae</taxon>
        <taxon>Pentapetalae</taxon>
        <taxon>rosids</taxon>
        <taxon>fabids</taxon>
        <taxon>Fabales</taxon>
        <taxon>Fabaceae</taxon>
        <taxon>Papilionoideae</taxon>
        <taxon>50 kb inversion clade</taxon>
        <taxon>genistoids sensu lato</taxon>
        <taxon>core genistoids</taxon>
        <taxon>Genisteae</taxon>
        <taxon>Lupinus</taxon>
    </lineage>
</organism>
<evidence type="ECO:0008006" key="3">
    <source>
        <dbReference type="Google" id="ProtNLM"/>
    </source>
</evidence>
<dbReference type="SUPFAM" id="SSF81853">
    <property type="entry name" value="Family 10 polysaccharide lyase"/>
    <property type="match status" value="1"/>
</dbReference>